<evidence type="ECO:0000313" key="2">
    <source>
        <dbReference type="EMBL" id="KAF9506306.1"/>
    </source>
</evidence>
<gene>
    <name evidence="2" type="ORF">BS47DRAFT_1367454</name>
</gene>
<protein>
    <submittedName>
        <fullName evidence="2">Uncharacterized protein</fullName>
    </submittedName>
</protein>
<feature type="region of interest" description="Disordered" evidence="1">
    <location>
        <begin position="565"/>
        <end position="635"/>
    </location>
</feature>
<sequence>MAFTVATTSALTPLPPDAIKNLKSSAAGMCLHYIHHFLVRIKAAKGRTPSDECHYISIQEWVLEYLNTLWEDDCSPLLLDTSLTHQTPFQKHNLLFSGPPDLRHGESMHRVLPFTGSVDRAWMAMTPDWLYNDMLFVQHIYNFNAPHLPYVLIGQFPLTSPIARGSYPLDWCYQEWLSAACYLHLDCQEIKKFQPIPESNDLIQVGPECEVPQHLEQSGTRVSIMQLAVALENDEAQLCGIAHYLMHQIVDHVAIINGLELPQFGVNHALVGAFSQLLRMISPLPNWSAMAFLSMVSVSWKQGKFALLILWQCHGEFMEIWKMRWAEEVKHPSRWDGLLSTVYSALFGSGLRDVDSAMAGALADILGPVTITLCDVVPLPPISSTSVASTPASPAEANVTTPSSEEEQEDKFLDFGLGFIAGNMDVHRIDKKCDLIQKVKMDPHWNAVIKDFQAIAKDPKAPSAKQCILDIVKAAQANKGRVMDGPPIEVILNLLTMFHLVISPLVIVLDLLDITLSLFVALDLLIILNLHPGNIDVMMMVLASNSNPRHPDGRTWDYRQHNQEPLKLPKAPSSPVQSVSLKEQPAPSTPSGHMGVDQAPSKLPTANCPPPTCMSLDESIPQATVPDPPGQHPRSMPDSFSIPLEVMNNVQSSQGTMEMDSAPPEVPPGSLDPVVPVGQWFHIEFTGVTAEVNMKEVFQSLVEDHLIGIQVQKDKFLPNPMKSASLSVKTKMKMGSLSVKMKMADPPVKVKRVLLAFKSQQRCDIILACFCDVPGFSPWQSTSMTALLPDHHETIGLYRYLWDAEYVKMSYAHQQSPDDLTLLLQNAPACRNIGDLRDLHPFPPRIGDPVDLKFYICYHFLDFNQYPPLVNPEKISPSRPRILDQVEFTTLWLLELLESEYSVALLPFWVPLFVTGGPYDTLIHEIAILAKLGAVAGDVGLKVFPTPHPQFPESCGFGDNQKWYIEWEPMELDPR</sequence>
<name>A0A9P6AIF6_9AGAM</name>
<dbReference type="Proteomes" id="UP000886523">
    <property type="component" value="Unassembled WGS sequence"/>
</dbReference>
<comment type="caution">
    <text evidence="2">The sequence shown here is derived from an EMBL/GenBank/DDBJ whole genome shotgun (WGS) entry which is preliminary data.</text>
</comment>
<accession>A0A9P6AIF6</accession>
<keyword evidence="3" id="KW-1185">Reference proteome</keyword>
<feature type="compositionally biased region" description="Low complexity" evidence="1">
    <location>
        <begin position="384"/>
        <end position="397"/>
    </location>
</feature>
<proteinExistence type="predicted"/>
<organism evidence="2 3">
    <name type="scientific">Hydnum rufescens UP504</name>
    <dbReference type="NCBI Taxonomy" id="1448309"/>
    <lineage>
        <taxon>Eukaryota</taxon>
        <taxon>Fungi</taxon>
        <taxon>Dikarya</taxon>
        <taxon>Basidiomycota</taxon>
        <taxon>Agaricomycotina</taxon>
        <taxon>Agaricomycetes</taxon>
        <taxon>Cantharellales</taxon>
        <taxon>Hydnaceae</taxon>
        <taxon>Hydnum</taxon>
    </lineage>
</organism>
<evidence type="ECO:0000256" key="1">
    <source>
        <dbReference type="SAM" id="MobiDB-lite"/>
    </source>
</evidence>
<dbReference type="EMBL" id="MU129115">
    <property type="protein sequence ID" value="KAF9506306.1"/>
    <property type="molecule type" value="Genomic_DNA"/>
</dbReference>
<dbReference type="AlphaFoldDB" id="A0A9P6AIF6"/>
<evidence type="ECO:0000313" key="3">
    <source>
        <dbReference type="Proteomes" id="UP000886523"/>
    </source>
</evidence>
<reference evidence="2" key="1">
    <citation type="journal article" date="2020" name="Nat. Commun.">
        <title>Large-scale genome sequencing of mycorrhizal fungi provides insights into the early evolution of symbiotic traits.</title>
        <authorList>
            <person name="Miyauchi S."/>
            <person name="Kiss E."/>
            <person name="Kuo A."/>
            <person name="Drula E."/>
            <person name="Kohler A."/>
            <person name="Sanchez-Garcia M."/>
            <person name="Morin E."/>
            <person name="Andreopoulos B."/>
            <person name="Barry K.W."/>
            <person name="Bonito G."/>
            <person name="Buee M."/>
            <person name="Carver A."/>
            <person name="Chen C."/>
            <person name="Cichocki N."/>
            <person name="Clum A."/>
            <person name="Culley D."/>
            <person name="Crous P.W."/>
            <person name="Fauchery L."/>
            <person name="Girlanda M."/>
            <person name="Hayes R.D."/>
            <person name="Keri Z."/>
            <person name="LaButti K."/>
            <person name="Lipzen A."/>
            <person name="Lombard V."/>
            <person name="Magnuson J."/>
            <person name="Maillard F."/>
            <person name="Murat C."/>
            <person name="Nolan M."/>
            <person name="Ohm R.A."/>
            <person name="Pangilinan J."/>
            <person name="Pereira M.F."/>
            <person name="Perotto S."/>
            <person name="Peter M."/>
            <person name="Pfister S."/>
            <person name="Riley R."/>
            <person name="Sitrit Y."/>
            <person name="Stielow J.B."/>
            <person name="Szollosi G."/>
            <person name="Zifcakova L."/>
            <person name="Stursova M."/>
            <person name="Spatafora J.W."/>
            <person name="Tedersoo L."/>
            <person name="Vaario L.M."/>
            <person name="Yamada A."/>
            <person name="Yan M."/>
            <person name="Wang P."/>
            <person name="Xu J."/>
            <person name="Bruns T."/>
            <person name="Baldrian P."/>
            <person name="Vilgalys R."/>
            <person name="Dunand C."/>
            <person name="Henrissat B."/>
            <person name="Grigoriev I.V."/>
            <person name="Hibbett D."/>
            <person name="Nagy L.G."/>
            <person name="Martin F.M."/>
        </authorList>
    </citation>
    <scope>NUCLEOTIDE SEQUENCE</scope>
    <source>
        <strain evidence="2">UP504</strain>
    </source>
</reference>
<feature type="region of interest" description="Disordered" evidence="1">
    <location>
        <begin position="384"/>
        <end position="406"/>
    </location>
</feature>